<reference evidence="1 2" key="1">
    <citation type="journal article" date="2013" name="Genome Announc.">
        <title>Complete Genome Sequence of Burkholderia sp. Strain RPE64, Bacterial Symbiont of the Bean Bug Riptortus pedestris.</title>
        <authorList>
            <person name="Shibata T.F."/>
            <person name="Maeda T."/>
            <person name="Nikoh N."/>
            <person name="Yamaguchi K."/>
            <person name="Oshima K."/>
            <person name="Hattori M."/>
            <person name="Nishiyama T."/>
            <person name="Hasebe M."/>
            <person name="Fukatsu T."/>
            <person name="Kikuchi Y."/>
            <person name="Shigenobu S."/>
        </authorList>
    </citation>
    <scope>NUCLEOTIDE SEQUENCE [LARGE SCALE GENOMIC DNA]</scope>
</reference>
<evidence type="ECO:0000313" key="1">
    <source>
        <dbReference type="EMBL" id="BAN26500.1"/>
    </source>
</evidence>
<protein>
    <submittedName>
        <fullName evidence="1">Flavodoxin protein</fullName>
    </submittedName>
</protein>
<organism evidence="1 2">
    <name type="scientific">Caballeronia insecticola</name>
    <dbReference type="NCBI Taxonomy" id="758793"/>
    <lineage>
        <taxon>Bacteria</taxon>
        <taxon>Pseudomonadati</taxon>
        <taxon>Pseudomonadota</taxon>
        <taxon>Betaproteobacteria</taxon>
        <taxon>Burkholderiales</taxon>
        <taxon>Burkholderiaceae</taxon>
        <taxon>Caballeronia</taxon>
    </lineage>
</organism>
<sequence length="47" mass="5382">MSVLAAKAPRSRISRPFVMQADQERRTMNLVNEWFDETGLDKLSQAS</sequence>
<evidence type="ECO:0000313" key="2">
    <source>
        <dbReference type="Proteomes" id="UP000013966"/>
    </source>
</evidence>
<dbReference type="KEGG" id="buo:BRPE64_CCDS04170"/>
<reference evidence="1 2" key="2">
    <citation type="journal article" date="2018" name="Int. J. Syst. Evol. Microbiol.">
        <title>Burkholderia insecticola sp. nov., a gut symbiotic bacterium of the bean bug Riptortus pedestris.</title>
        <authorList>
            <person name="Takeshita K."/>
            <person name="Tamaki H."/>
            <person name="Ohbayashi T."/>
            <person name="Meng X.-Y."/>
            <person name="Sone T."/>
            <person name="Mitani Y."/>
            <person name="Peeters C."/>
            <person name="Kikuchi Y."/>
            <person name="Vandamme P."/>
        </authorList>
    </citation>
    <scope>NUCLEOTIDE SEQUENCE [LARGE SCALE GENOMIC DNA]</scope>
    <source>
        <strain evidence="1">RPE64</strain>
    </source>
</reference>
<name>R4WYE8_9BURK</name>
<dbReference type="AlphaFoldDB" id="R4WYE8"/>
<keyword evidence="2" id="KW-1185">Reference proteome</keyword>
<gene>
    <name evidence="1" type="ORF">BRPE64_CCDS04170</name>
</gene>
<accession>R4WYE8</accession>
<dbReference type="HOGENOM" id="CLU_3165531_0_0_4"/>
<dbReference type="EMBL" id="AP013060">
    <property type="protein sequence ID" value="BAN26500.1"/>
    <property type="molecule type" value="Genomic_DNA"/>
</dbReference>
<proteinExistence type="predicted"/>
<dbReference type="STRING" id="758793.BRPE64_CCDS04170"/>
<dbReference type="Proteomes" id="UP000013966">
    <property type="component" value="Chromosome 3"/>
</dbReference>